<feature type="region of interest" description="Disordered" evidence="2">
    <location>
        <begin position="286"/>
        <end position="364"/>
    </location>
</feature>
<evidence type="ECO:0008006" key="5">
    <source>
        <dbReference type="Google" id="ProtNLM"/>
    </source>
</evidence>
<keyword evidence="1" id="KW-0175">Coiled coil</keyword>
<evidence type="ECO:0000256" key="1">
    <source>
        <dbReference type="SAM" id="Coils"/>
    </source>
</evidence>
<dbReference type="EMBL" id="CYKH01000430">
    <property type="protein sequence ID" value="CUF87989.1"/>
    <property type="molecule type" value="Genomic_DNA"/>
</dbReference>
<evidence type="ECO:0000313" key="3">
    <source>
        <dbReference type="EMBL" id="CUF87989.1"/>
    </source>
</evidence>
<evidence type="ECO:0000256" key="2">
    <source>
        <dbReference type="SAM" id="MobiDB-lite"/>
    </source>
</evidence>
<name>A0A0S4ITT2_BODSA</name>
<reference evidence="4" key="1">
    <citation type="submission" date="2015-09" db="EMBL/GenBank/DDBJ databases">
        <authorList>
            <consortium name="Pathogen Informatics"/>
        </authorList>
    </citation>
    <scope>NUCLEOTIDE SEQUENCE [LARGE SCALE GENOMIC DNA]</scope>
    <source>
        <strain evidence="4">Lake Konstanz</strain>
    </source>
</reference>
<sequence>MSAVQRSSSSVADASELEMLVQENEEMLAEISTLRHDNEKLHKQLKAMQVENKAQERNIVALEQERQCMREESDRLRSIVASRDKDSHVSHTHRAEQSEVIINTFRETTDHHHKSLEDHLFKLRGDIQLVLALQQQSAANSGNAEATKAASSAVEAAHEELRHAREDLAQRTAERNDALERIRLMEAQWEASRQETQSLTQEKLTLRERAEQLVASANVAGSDVAHLLADIFDNCESEVMELKNKVATREMLRNDDRQCHAQEIGRLQRANNELSMRLQRTLKMVEDGSSGSPLSGLVRSPNSNSNRSLGAGATVPPPAAATTTHFDSYSSTPASHNPTASGASPAASRAGADASPGNNTAADCNRQSVLPVNCRSLACEEVTVAPAVTSTTTTPGRTTPGRVAEVATGGGASHPPPPSIVATDGNDGQVVQCPRCTFDNEPGSRVCAVCNMQLVARQHRHAAAAAAAARIETSGTSPSLLAFLLNTRVKTIKSVT</sequence>
<accession>A0A0S4ITT2</accession>
<feature type="compositionally biased region" description="Polar residues" evidence="2">
    <location>
        <begin position="325"/>
        <end position="337"/>
    </location>
</feature>
<protein>
    <recommendedName>
        <fullName evidence="5">RanBP2-type domain-containing protein</fullName>
    </recommendedName>
</protein>
<feature type="compositionally biased region" description="Low complexity" evidence="2">
    <location>
        <begin position="338"/>
        <end position="357"/>
    </location>
</feature>
<proteinExistence type="predicted"/>
<dbReference type="OrthoDB" id="271448at2759"/>
<evidence type="ECO:0000313" key="4">
    <source>
        <dbReference type="Proteomes" id="UP000051952"/>
    </source>
</evidence>
<dbReference type="AlphaFoldDB" id="A0A0S4ITT2"/>
<gene>
    <name evidence="3" type="ORF">BSAL_66730</name>
</gene>
<dbReference type="VEuPathDB" id="TriTrypDB:BSAL_66730"/>
<feature type="coiled-coil region" evidence="1">
    <location>
        <begin position="154"/>
        <end position="181"/>
    </location>
</feature>
<keyword evidence="4" id="KW-1185">Reference proteome</keyword>
<dbReference type="Proteomes" id="UP000051952">
    <property type="component" value="Unassembled WGS sequence"/>
</dbReference>
<organism evidence="3 4">
    <name type="scientific">Bodo saltans</name>
    <name type="common">Flagellated protozoan</name>
    <dbReference type="NCBI Taxonomy" id="75058"/>
    <lineage>
        <taxon>Eukaryota</taxon>
        <taxon>Discoba</taxon>
        <taxon>Euglenozoa</taxon>
        <taxon>Kinetoplastea</taxon>
        <taxon>Metakinetoplastina</taxon>
        <taxon>Eubodonida</taxon>
        <taxon>Bodonidae</taxon>
        <taxon>Bodo</taxon>
    </lineage>
</organism>
<feature type="coiled-coil region" evidence="1">
    <location>
        <begin position="17"/>
        <end position="79"/>
    </location>
</feature>